<dbReference type="Proteomes" id="UP000683000">
    <property type="component" value="Unassembled WGS sequence"/>
</dbReference>
<dbReference type="Pfam" id="PF01926">
    <property type="entry name" value="MMR_HSR1"/>
    <property type="match status" value="1"/>
</dbReference>
<sequence length="205" mass="23063">MGESGSGKSSIINLIADHNHASVSPDTQPCTSHFVSYGVSVEGRTYQLWDTPGLTAVTGLWFLRKFTQTTEPSLEFFLQERRHHGELDLFVLCMRGNRASAEMLRIYEVFCRINRHPTVPVVIAVTHLEKVKPAMDTWWQNNEKELAKRGMVFDGHACLTCLSPHRLRGASQQAIRRLISSEYQPQVLPALRGKSLDDPGKSCTI</sequence>
<dbReference type="InterPro" id="IPR006073">
    <property type="entry name" value="GTP-bd"/>
</dbReference>
<evidence type="ECO:0000313" key="3">
    <source>
        <dbReference type="Proteomes" id="UP000683000"/>
    </source>
</evidence>
<dbReference type="CDD" id="cd00882">
    <property type="entry name" value="Ras_like_GTPase"/>
    <property type="match status" value="1"/>
</dbReference>
<dbReference type="SUPFAM" id="SSF52540">
    <property type="entry name" value="P-loop containing nucleoside triphosphate hydrolases"/>
    <property type="match status" value="1"/>
</dbReference>
<accession>A0A8I3ABN0</accession>
<dbReference type="GO" id="GO:0005525">
    <property type="term" value="F:GTP binding"/>
    <property type="evidence" value="ECO:0007669"/>
    <property type="project" value="InterPro"/>
</dbReference>
<keyword evidence="2" id="KW-0378">Hydrolase</keyword>
<dbReference type="EMBL" id="JAGFBS010000005">
    <property type="protein sequence ID" value="KAG6379366.1"/>
    <property type="molecule type" value="Genomic_DNA"/>
</dbReference>
<dbReference type="OrthoDB" id="2411449at2759"/>
<comment type="caution">
    <text evidence="2">The sequence shown here is derived from an EMBL/GenBank/DDBJ whole genome shotgun (WGS) entry which is preliminary data.</text>
</comment>
<keyword evidence="3" id="KW-1185">Reference proteome</keyword>
<evidence type="ECO:0000313" key="2">
    <source>
        <dbReference type="EMBL" id="KAG6379366.1"/>
    </source>
</evidence>
<dbReference type="Gene3D" id="3.40.50.300">
    <property type="entry name" value="P-loop containing nucleotide triphosphate hydrolases"/>
    <property type="match status" value="1"/>
</dbReference>
<dbReference type="AlphaFoldDB" id="A0A8I3ABN0"/>
<proteinExistence type="predicted"/>
<feature type="domain" description="G" evidence="1">
    <location>
        <begin position="1"/>
        <end position="110"/>
    </location>
</feature>
<dbReference type="InterPro" id="IPR027417">
    <property type="entry name" value="P-loop_NTPase"/>
</dbReference>
<organism evidence="2 3">
    <name type="scientific">Boletus reticuloceps</name>
    <dbReference type="NCBI Taxonomy" id="495285"/>
    <lineage>
        <taxon>Eukaryota</taxon>
        <taxon>Fungi</taxon>
        <taxon>Dikarya</taxon>
        <taxon>Basidiomycota</taxon>
        <taxon>Agaricomycotina</taxon>
        <taxon>Agaricomycetes</taxon>
        <taxon>Agaricomycetidae</taxon>
        <taxon>Boletales</taxon>
        <taxon>Boletineae</taxon>
        <taxon>Boletaceae</taxon>
        <taxon>Boletoideae</taxon>
        <taxon>Boletus</taxon>
    </lineage>
</organism>
<evidence type="ECO:0000259" key="1">
    <source>
        <dbReference type="Pfam" id="PF01926"/>
    </source>
</evidence>
<dbReference type="GO" id="GO:0016787">
    <property type="term" value="F:hydrolase activity"/>
    <property type="evidence" value="ECO:0007669"/>
    <property type="project" value="UniProtKB-KW"/>
</dbReference>
<gene>
    <name evidence="2" type="ORF">JVT61DRAFT_11829</name>
</gene>
<name>A0A8I3ABN0_9AGAM</name>
<reference evidence="2" key="1">
    <citation type="submission" date="2021-03" db="EMBL/GenBank/DDBJ databases">
        <title>Evolutionary innovations through gain and loss of genes in the ectomycorrhizal Boletales.</title>
        <authorList>
            <person name="Wu G."/>
            <person name="Miyauchi S."/>
            <person name="Morin E."/>
            <person name="Yang Z.-L."/>
            <person name="Xu J."/>
            <person name="Martin F.M."/>
        </authorList>
    </citation>
    <scope>NUCLEOTIDE SEQUENCE</scope>
    <source>
        <strain evidence="2">BR01</strain>
    </source>
</reference>
<protein>
    <submittedName>
        <fullName evidence="2">P-loop containing nucleoside triphosphate hydrolase protein</fullName>
    </submittedName>
</protein>